<dbReference type="AlphaFoldDB" id="A0A0K9PXY3"/>
<keyword evidence="5" id="KW-1133">Transmembrane helix</keyword>
<reference evidence="10" key="1">
    <citation type="journal article" date="2016" name="Nature">
        <title>The genome of the seagrass Zostera marina reveals angiosperm adaptation to the sea.</title>
        <authorList>
            <person name="Olsen J.L."/>
            <person name="Rouze P."/>
            <person name="Verhelst B."/>
            <person name="Lin Y.-C."/>
            <person name="Bayer T."/>
            <person name="Collen J."/>
            <person name="Dattolo E."/>
            <person name="De Paoli E."/>
            <person name="Dittami S."/>
            <person name="Maumus F."/>
            <person name="Michel G."/>
            <person name="Kersting A."/>
            <person name="Lauritano C."/>
            <person name="Lohaus R."/>
            <person name="Toepel M."/>
            <person name="Tonon T."/>
            <person name="Vanneste K."/>
            <person name="Amirebrahimi M."/>
            <person name="Brakel J."/>
            <person name="Bostroem C."/>
            <person name="Chovatia M."/>
            <person name="Grimwood J."/>
            <person name="Jenkins J.W."/>
            <person name="Jueterbock A."/>
            <person name="Mraz A."/>
            <person name="Stam W.T."/>
            <person name="Tice H."/>
            <person name="Bornberg-Bauer E."/>
            <person name="Green P.J."/>
            <person name="Pearson G.A."/>
            <person name="Procaccini G."/>
            <person name="Duarte C.M."/>
            <person name="Schmutz J."/>
            <person name="Reusch T.B.H."/>
            <person name="Van de Peer Y."/>
        </authorList>
    </citation>
    <scope>NUCLEOTIDE SEQUENCE [LARGE SCALE GENOMIC DNA]</scope>
    <source>
        <strain evidence="10">cv. Finnish</strain>
    </source>
</reference>
<evidence type="ECO:0000313" key="9">
    <source>
        <dbReference type="EMBL" id="KMZ73913.1"/>
    </source>
</evidence>
<proteinExistence type="inferred from homology"/>
<accession>A0A0K9PXY3</accession>
<feature type="region of interest" description="Disordered" evidence="8">
    <location>
        <begin position="13"/>
        <end position="63"/>
    </location>
</feature>
<dbReference type="Proteomes" id="UP000036987">
    <property type="component" value="Unassembled WGS sequence"/>
</dbReference>
<dbReference type="PANTHER" id="PTHR33102">
    <property type="entry name" value="DVL19-RELATED-RELATED"/>
    <property type="match status" value="1"/>
</dbReference>
<dbReference type="OMA" id="CAISTCT"/>
<keyword evidence="10" id="KW-1185">Reference proteome</keyword>
<dbReference type="InterPro" id="IPR012552">
    <property type="entry name" value="DVL"/>
</dbReference>
<keyword evidence="4" id="KW-0812">Transmembrane</keyword>
<organism evidence="9 10">
    <name type="scientific">Zostera marina</name>
    <name type="common">Eelgrass</name>
    <dbReference type="NCBI Taxonomy" id="29655"/>
    <lineage>
        <taxon>Eukaryota</taxon>
        <taxon>Viridiplantae</taxon>
        <taxon>Streptophyta</taxon>
        <taxon>Embryophyta</taxon>
        <taxon>Tracheophyta</taxon>
        <taxon>Spermatophyta</taxon>
        <taxon>Magnoliopsida</taxon>
        <taxon>Liliopsida</taxon>
        <taxon>Zosteraceae</taxon>
        <taxon>Zostera</taxon>
    </lineage>
</organism>
<dbReference type="GO" id="GO:0008285">
    <property type="term" value="P:negative regulation of cell population proliferation"/>
    <property type="evidence" value="ECO:0007669"/>
    <property type="project" value="InterPro"/>
</dbReference>
<comment type="similarity">
    <text evidence="7">Belongs to the DVL/RTFL small polypeptides family.</text>
</comment>
<evidence type="ECO:0000313" key="10">
    <source>
        <dbReference type="Proteomes" id="UP000036987"/>
    </source>
</evidence>
<evidence type="ECO:0000256" key="7">
    <source>
        <dbReference type="ARBA" id="ARBA00024340"/>
    </source>
</evidence>
<evidence type="ECO:0000256" key="5">
    <source>
        <dbReference type="ARBA" id="ARBA00022989"/>
    </source>
</evidence>
<evidence type="ECO:0000256" key="8">
    <source>
        <dbReference type="SAM" id="MobiDB-lite"/>
    </source>
</evidence>
<comment type="subcellular location">
    <subcellularLocation>
        <location evidence="1">Cell membrane</location>
        <topology evidence="1">Single-pass membrane protein</topology>
    </subcellularLocation>
</comment>
<dbReference type="InterPro" id="IPR051525">
    <property type="entry name" value="DVL_RTFL_regulatory"/>
</dbReference>
<evidence type="ECO:0000256" key="4">
    <source>
        <dbReference type="ARBA" id="ARBA00022692"/>
    </source>
</evidence>
<dbReference type="EMBL" id="LFYR01000514">
    <property type="protein sequence ID" value="KMZ73913.1"/>
    <property type="molecule type" value="Genomic_DNA"/>
</dbReference>
<dbReference type="GO" id="GO:0005886">
    <property type="term" value="C:plasma membrane"/>
    <property type="evidence" value="ECO:0007669"/>
    <property type="project" value="UniProtKB-SubCell"/>
</dbReference>
<gene>
    <name evidence="9" type="ORF">ZOSMA_13G01210</name>
</gene>
<dbReference type="OrthoDB" id="784420at2759"/>
<evidence type="ECO:0000256" key="1">
    <source>
        <dbReference type="ARBA" id="ARBA00004162"/>
    </source>
</evidence>
<sequence length="95" mass="10630">MDGYMDEKWKLTKKGSMNATSSGSSGVGMGGSKMRKSSSCRRGGNEGLLRRSESVPANSSFSKKCSSLVKEQRAKFYIVRRCVTMLVCWRKYRDT</sequence>
<keyword evidence="3" id="KW-1003">Cell membrane</keyword>
<keyword evidence="6" id="KW-0472">Membrane</keyword>
<evidence type="ECO:0000256" key="3">
    <source>
        <dbReference type="ARBA" id="ARBA00022475"/>
    </source>
</evidence>
<comment type="caution">
    <text evidence="9">The sequence shown here is derived from an EMBL/GenBank/DDBJ whole genome shotgun (WGS) entry which is preliminary data.</text>
</comment>
<dbReference type="GO" id="GO:0048367">
    <property type="term" value="P:shoot system development"/>
    <property type="evidence" value="ECO:0007669"/>
    <property type="project" value="UniProtKB-ARBA"/>
</dbReference>
<protein>
    <submittedName>
        <fullName evidence="9">ROTUNDIFOLIA like 8</fullName>
    </submittedName>
</protein>
<dbReference type="Pfam" id="PF08137">
    <property type="entry name" value="DVL"/>
    <property type="match status" value="1"/>
</dbReference>
<keyword evidence="2" id="KW-0217">Developmental protein</keyword>
<evidence type="ECO:0000256" key="6">
    <source>
        <dbReference type="ARBA" id="ARBA00023136"/>
    </source>
</evidence>
<evidence type="ECO:0000256" key="2">
    <source>
        <dbReference type="ARBA" id="ARBA00022473"/>
    </source>
</evidence>
<name>A0A0K9PXY3_ZOSMR</name>